<keyword evidence="1" id="KW-0812">Transmembrane</keyword>
<evidence type="ECO:0000313" key="2">
    <source>
        <dbReference type="EMBL" id="BCN92313.1"/>
    </source>
</evidence>
<accession>A0ABM7MAF5</accession>
<evidence type="ECO:0000313" key="3">
    <source>
        <dbReference type="Proteomes" id="UP001054820"/>
    </source>
</evidence>
<evidence type="ECO:0000256" key="1">
    <source>
        <dbReference type="SAM" id="Phobius"/>
    </source>
</evidence>
<dbReference type="RefSeq" id="WP_237262016.1">
    <property type="nucleotide sequence ID" value="NZ_AP024202.1"/>
</dbReference>
<dbReference type="Proteomes" id="UP001054820">
    <property type="component" value="Chromosome"/>
</dbReference>
<keyword evidence="1" id="KW-0472">Membrane</keyword>
<name>A0ABM7MAF5_9GAMM</name>
<protein>
    <recommendedName>
        <fullName evidence="4">DUF4381 domain-containing protein</fullName>
    </recommendedName>
</protein>
<evidence type="ECO:0008006" key="4">
    <source>
        <dbReference type="Google" id="ProtNLM"/>
    </source>
</evidence>
<reference evidence="2" key="1">
    <citation type="journal article" date="2022" name="Arch. Microbiol.">
        <title>Thiomicrorhabdus immobilis sp. nov., a mesophilic sulfur-oxidizing bacterium isolated from sediment of a brackish lake in northern Japan.</title>
        <authorList>
            <person name="Kojima H."/>
            <person name="Mochizuki J."/>
            <person name="Kanda M."/>
            <person name="Watanabe T."/>
            <person name="Fukui M."/>
        </authorList>
    </citation>
    <scope>NUCLEOTIDE SEQUENCE</scope>
    <source>
        <strain evidence="2">Am19</strain>
    </source>
</reference>
<organism evidence="2 3">
    <name type="scientific">Thiomicrorhabdus immobilis</name>
    <dbReference type="NCBI Taxonomy" id="2791037"/>
    <lineage>
        <taxon>Bacteria</taxon>
        <taxon>Pseudomonadati</taxon>
        <taxon>Pseudomonadota</taxon>
        <taxon>Gammaproteobacteria</taxon>
        <taxon>Thiotrichales</taxon>
        <taxon>Piscirickettsiaceae</taxon>
        <taxon>Thiomicrorhabdus</taxon>
    </lineage>
</organism>
<feature type="transmembrane region" description="Helical" evidence="1">
    <location>
        <begin position="37"/>
        <end position="56"/>
    </location>
</feature>
<gene>
    <name evidence="2" type="ORF">THMIRHAM_00980</name>
</gene>
<dbReference type="EMBL" id="AP024202">
    <property type="protein sequence ID" value="BCN92313.1"/>
    <property type="molecule type" value="Genomic_DNA"/>
</dbReference>
<keyword evidence="3" id="KW-1185">Reference proteome</keyword>
<keyword evidence="1" id="KW-1133">Transmembrane helix</keyword>
<proteinExistence type="predicted"/>
<sequence>MVNEQLTLPEAADLVLYDIELPVSPDFDWLSLLQTSAYWLVVLLVLMALIALWVMFTTRHQAFAKQSLLLHFLLVRRQLAKLQKATTENPEDKAAHQAISDAEIKGFYQLSQRLMYVAQLLGLQDKSPITSLQRQANVVAFSEQSVSRETYAMSLTETEKFLHSHLNAKKLVGYYLGQLSQLRLFKGKV</sequence>